<accession>A0A645BDA9</accession>
<proteinExistence type="predicted"/>
<name>A0A645BDA9_9ZZZZ</name>
<sequence>MVSEVGGGFTGDRRSKTGADEGNRTDIPPLCLLLHRMPKGRLILIVQIGGKYSDATMPGLQNTLLTLRLSLIIPYGTRIAMIGLSLEQSLFTGTSSR</sequence>
<organism evidence="2">
    <name type="scientific">bioreactor metagenome</name>
    <dbReference type="NCBI Taxonomy" id="1076179"/>
    <lineage>
        <taxon>unclassified sequences</taxon>
        <taxon>metagenomes</taxon>
        <taxon>ecological metagenomes</taxon>
    </lineage>
</organism>
<evidence type="ECO:0000256" key="1">
    <source>
        <dbReference type="SAM" id="MobiDB-lite"/>
    </source>
</evidence>
<feature type="compositionally biased region" description="Basic and acidic residues" evidence="1">
    <location>
        <begin position="11"/>
        <end position="23"/>
    </location>
</feature>
<comment type="caution">
    <text evidence="2">The sequence shown here is derived from an EMBL/GenBank/DDBJ whole genome shotgun (WGS) entry which is preliminary data.</text>
</comment>
<dbReference type="AlphaFoldDB" id="A0A645BDA9"/>
<feature type="compositionally biased region" description="Gly residues" evidence="1">
    <location>
        <begin position="1"/>
        <end position="10"/>
    </location>
</feature>
<evidence type="ECO:0000313" key="2">
    <source>
        <dbReference type="EMBL" id="MPM59684.1"/>
    </source>
</evidence>
<gene>
    <name evidence="2" type="ORF">SDC9_106530</name>
</gene>
<feature type="region of interest" description="Disordered" evidence="1">
    <location>
        <begin position="1"/>
        <end position="23"/>
    </location>
</feature>
<dbReference type="EMBL" id="VSSQ01017406">
    <property type="protein sequence ID" value="MPM59684.1"/>
    <property type="molecule type" value="Genomic_DNA"/>
</dbReference>
<protein>
    <submittedName>
        <fullName evidence="2">Uncharacterized protein</fullName>
    </submittedName>
</protein>
<reference evidence="2" key="1">
    <citation type="submission" date="2019-08" db="EMBL/GenBank/DDBJ databases">
        <authorList>
            <person name="Kucharzyk K."/>
            <person name="Murdoch R.W."/>
            <person name="Higgins S."/>
            <person name="Loffler F."/>
        </authorList>
    </citation>
    <scope>NUCLEOTIDE SEQUENCE</scope>
</reference>